<feature type="transmembrane region" description="Helical" evidence="8">
    <location>
        <begin position="282"/>
        <end position="305"/>
    </location>
</feature>
<dbReference type="PROSITE" id="PS50156">
    <property type="entry name" value="SSD"/>
    <property type="match status" value="1"/>
</dbReference>
<feature type="transmembrane region" description="Helical" evidence="8">
    <location>
        <begin position="311"/>
        <end position="335"/>
    </location>
</feature>
<protein>
    <submittedName>
        <fullName evidence="10">MMPL family transporter</fullName>
    </submittedName>
</protein>
<keyword evidence="5 8" id="KW-1133">Transmembrane helix</keyword>
<feature type="domain" description="SSD" evidence="9">
    <location>
        <begin position="179"/>
        <end position="333"/>
    </location>
</feature>
<organism evidence="10 11">
    <name type="scientific">Salininema proteolyticum</name>
    <dbReference type="NCBI Taxonomy" id="1607685"/>
    <lineage>
        <taxon>Bacteria</taxon>
        <taxon>Bacillati</taxon>
        <taxon>Actinomycetota</taxon>
        <taxon>Actinomycetes</taxon>
        <taxon>Glycomycetales</taxon>
        <taxon>Glycomycetaceae</taxon>
        <taxon>Salininema</taxon>
    </lineage>
</organism>
<feature type="transmembrane region" description="Helical" evidence="8">
    <location>
        <begin position="547"/>
        <end position="572"/>
    </location>
</feature>
<name>A0ABV8TUK1_9ACTN</name>
<feature type="transmembrane region" description="Helical" evidence="8">
    <location>
        <begin position="16"/>
        <end position="38"/>
    </location>
</feature>
<dbReference type="InterPro" id="IPR000731">
    <property type="entry name" value="SSD"/>
</dbReference>
<evidence type="ECO:0000313" key="10">
    <source>
        <dbReference type="EMBL" id="MFC4334270.1"/>
    </source>
</evidence>
<accession>A0ABV8TUK1</accession>
<keyword evidence="4 8" id="KW-0812">Transmembrane</keyword>
<feature type="transmembrane region" description="Helical" evidence="8">
    <location>
        <begin position="230"/>
        <end position="251"/>
    </location>
</feature>
<comment type="subcellular location">
    <subcellularLocation>
        <location evidence="1">Cell membrane</location>
        <topology evidence="1">Multi-pass membrane protein</topology>
    </subcellularLocation>
</comment>
<dbReference type="Proteomes" id="UP001595823">
    <property type="component" value="Unassembled WGS sequence"/>
</dbReference>
<evidence type="ECO:0000313" key="11">
    <source>
        <dbReference type="Proteomes" id="UP001595823"/>
    </source>
</evidence>
<feature type="transmembrane region" description="Helical" evidence="8">
    <location>
        <begin position="521"/>
        <end position="540"/>
    </location>
</feature>
<evidence type="ECO:0000256" key="1">
    <source>
        <dbReference type="ARBA" id="ARBA00004651"/>
    </source>
</evidence>
<dbReference type="InterPro" id="IPR004869">
    <property type="entry name" value="MMPL_dom"/>
</dbReference>
<dbReference type="PANTHER" id="PTHR33406">
    <property type="entry name" value="MEMBRANE PROTEIN MJ1562-RELATED"/>
    <property type="match status" value="1"/>
</dbReference>
<evidence type="ECO:0000256" key="6">
    <source>
        <dbReference type="ARBA" id="ARBA00023136"/>
    </source>
</evidence>
<dbReference type="SUPFAM" id="SSF82866">
    <property type="entry name" value="Multidrug efflux transporter AcrB transmembrane domain"/>
    <property type="match status" value="2"/>
</dbReference>
<dbReference type="Gene3D" id="1.20.1640.10">
    <property type="entry name" value="Multidrug efflux transporter AcrB transmembrane domain"/>
    <property type="match status" value="2"/>
</dbReference>
<evidence type="ECO:0000256" key="8">
    <source>
        <dbReference type="SAM" id="Phobius"/>
    </source>
</evidence>
<proteinExistence type="inferred from homology"/>
<reference evidence="11" key="1">
    <citation type="journal article" date="2019" name="Int. J. Syst. Evol. Microbiol.">
        <title>The Global Catalogue of Microorganisms (GCM) 10K type strain sequencing project: providing services to taxonomists for standard genome sequencing and annotation.</title>
        <authorList>
            <consortium name="The Broad Institute Genomics Platform"/>
            <consortium name="The Broad Institute Genome Sequencing Center for Infectious Disease"/>
            <person name="Wu L."/>
            <person name="Ma J."/>
        </authorList>
    </citation>
    <scope>NUCLEOTIDE SEQUENCE [LARGE SCALE GENOMIC DNA]</scope>
    <source>
        <strain evidence="11">IBRC-M 10908</strain>
    </source>
</reference>
<comment type="caution">
    <text evidence="10">The sequence shown here is derived from an EMBL/GenBank/DDBJ whole genome shotgun (WGS) entry which is preliminary data.</text>
</comment>
<dbReference type="EMBL" id="JBHSDK010000003">
    <property type="protein sequence ID" value="MFC4334270.1"/>
    <property type="molecule type" value="Genomic_DNA"/>
</dbReference>
<comment type="similarity">
    <text evidence="2">Belongs to the resistance-nodulation-cell division (RND) (TC 2.A.6) family. MmpL subfamily.</text>
</comment>
<evidence type="ECO:0000256" key="3">
    <source>
        <dbReference type="ARBA" id="ARBA00022475"/>
    </source>
</evidence>
<sequence length="736" mass="77040">MATFLYRLGKGAYRRAWLVIAIWVAIAAAVGAGAYQLAEETDPSFSLPGTESQEAFDLIEERFPDYAADGAKANVVFAVDEGEDITAPENAEIVRETLASLQESPNLASLTDPFETQMIAPDKSLAVATVGYDEPGFSLPSEATDALEDAAEQAADQGMRVEIGGDALVAPPEMGSSEIIGLVVAAVVLVVTFGAFVAAGLPILTAVLGVGLSTAAIAAATAFLDVNESTGTLASMLGLAVGIDYALFILFRYRSELTEETVGDHGGRAEAIGKANGTAGGAVVFAGTIVAIALLGLAVVGIPFLTTMAAAAAATIVLAVLIAVTLLPALARLVGRRIVSEKRLRRRSEERTPAGGRWAGFITRRPVVMGLLALVSLAAIAVPATDLELALPDDGSASEESSQRQAYDMIADAFGPGYNGSLMLVGDMGEASDPEQVYGMLQQTLSEVDGIENVGMPRPNAPDSDTMIAMVVPSSGPADQETADLVHDLRETLGEAESGEWSVTGQTAVNIDISQRILDSLLPYLAIVVGLAFLLLMIVFRSLLVPLAATVGFLLSVFAAFGALVAVFQWGWGASLFGVDQPGPIMSVMPIILVGIVFGLAMDYQIFLVTRIREAFVHGEDPVKAIVTGFSLTARVVVAAALIMVSVFAAFMLSDMEMIAPIGFGLAAAVLFDAFVVRMTLMPAFLALTGKAAWWLPAWLDRVLPKVDVEGERLAERLDAESGGGESEPELVGARK</sequence>
<evidence type="ECO:0000256" key="2">
    <source>
        <dbReference type="ARBA" id="ARBA00010157"/>
    </source>
</evidence>
<evidence type="ECO:0000256" key="5">
    <source>
        <dbReference type="ARBA" id="ARBA00022989"/>
    </source>
</evidence>
<evidence type="ECO:0000259" key="9">
    <source>
        <dbReference type="PROSITE" id="PS50156"/>
    </source>
</evidence>
<keyword evidence="3" id="KW-1003">Cell membrane</keyword>
<feature type="region of interest" description="Disordered" evidence="7">
    <location>
        <begin position="717"/>
        <end position="736"/>
    </location>
</feature>
<keyword evidence="6 8" id="KW-0472">Membrane</keyword>
<feature type="transmembrane region" description="Helical" evidence="8">
    <location>
        <begin position="179"/>
        <end position="199"/>
    </location>
</feature>
<evidence type="ECO:0000256" key="4">
    <source>
        <dbReference type="ARBA" id="ARBA00022692"/>
    </source>
</evidence>
<keyword evidence="11" id="KW-1185">Reference proteome</keyword>
<evidence type="ECO:0000256" key="7">
    <source>
        <dbReference type="SAM" id="MobiDB-lite"/>
    </source>
</evidence>
<dbReference type="Pfam" id="PF03176">
    <property type="entry name" value="MMPL"/>
    <property type="match status" value="2"/>
</dbReference>
<feature type="transmembrane region" description="Helical" evidence="8">
    <location>
        <begin position="658"/>
        <end position="677"/>
    </location>
</feature>
<feature type="transmembrane region" description="Helical" evidence="8">
    <location>
        <begin position="625"/>
        <end position="652"/>
    </location>
</feature>
<dbReference type="RefSeq" id="WP_380618004.1">
    <property type="nucleotide sequence ID" value="NZ_JBHSDK010000003.1"/>
</dbReference>
<dbReference type="PANTHER" id="PTHR33406:SF11">
    <property type="entry name" value="MEMBRANE PROTEIN SCO6666-RELATED"/>
    <property type="match status" value="1"/>
</dbReference>
<feature type="transmembrane region" description="Helical" evidence="8">
    <location>
        <begin position="367"/>
        <end position="385"/>
    </location>
</feature>
<feature type="transmembrane region" description="Helical" evidence="8">
    <location>
        <begin position="206"/>
        <end position="224"/>
    </location>
</feature>
<dbReference type="InterPro" id="IPR050545">
    <property type="entry name" value="Mycobact_MmpL"/>
</dbReference>
<gene>
    <name evidence="10" type="ORF">ACFPET_03560</name>
</gene>
<feature type="transmembrane region" description="Helical" evidence="8">
    <location>
        <begin position="584"/>
        <end position="604"/>
    </location>
</feature>